<dbReference type="AlphaFoldDB" id="A0AAD7THW6"/>
<feature type="domain" description="Aminoglycoside phosphotransferase" evidence="1">
    <location>
        <begin position="129"/>
        <end position="333"/>
    </location>
</feature>
<accession>A0AAD7THW6</accession>
<evidence type="ECO:0000313" key="3">
    <source>
        <dbReference type="Proteomes" id="UP001215151"/>
    </source>
</evidence>
<sequence>MSTPNFACHEYPNEYTPPIPSPSAMATLLSRFFTRLNLPPYDRVDGADALFDLNRSGMLTKEECSYVIDALLARAGPWHSPVNNPLPREVLYPQDAPPPITPEDVLRLLQLPEEYECRRPEPRLKRVDGNMVVKFSYSSNIVAEGRTLMFIREHTSIPVPTVHTIFSVGKMFYLVRDYVPGEDLEHQWELLDSARRASVLDQVKGYLNELRNLSSPDATPGPQSGGLCQGPWFSVWGAGPFASSQDLFNFWNTLYAGAKGIEDTGGPFRADHPLVFVHGELSPRNFVLSSGTLYIVDWYKAGWYPEYVEYASVSHGGGAGAVSDELPEDWKRGVLSLLPDYSQEAAWLTSLTTHAERWLANEEACRIVIASKKIV</sequence>
<dbReference type="EMBL" id="JAPEVG010000517">
    <property type="protein sequence ID" value="KAJ8461871.1"/>
    <property type="molecule type" value="Genomic_DNA"/>
</dbReference>
<dbReference type="PANTHER" id="PTHR21310">
    <property type="entry name" value="AMINOGLYCOSIDE PHOSPHOTRANSFERASE-RELATED-RELATED"/>
    <property type="match status" value="1"/>
</dbReference>
<evidence type="ECO:0000259" key="1">
    <source>
        <dbReference type="Pfam" id="PF01636"/>
    </source>
</evidence>
<dbReference type="Proteomes" id="UP001215151">
    <property type="component" value="Unassembled WGS sequence"/>
</dbReference>
<dbReference type="SUPFAM" id="SSF56112">
    <property type="entry name" value="Protein kinase-like (PK-like)"/>
    <property type="match status" value="1"/>
</dbReference>
<gene>
    <name evidence="2" type="ORF">ONZ51_g11267</name>
</gene>
<dbReference type="InterPro" id="IPR002575">
    <property type="entry name" value="Aminoglycoside_PTrfase"/>
</dbReference>
<reference evidence="2" key="1">
    <citation type="submission" date="2022-11" db="EMBL/GenBank/DDBJ databases">
        <title>Genome Sequence of Cubamyces cubensis.</title>
        <authorList>
            <person name="Buettner E."/>
        </authorList>
    </citation>
    <scope>NUCLEOTIDE SEQUENCE</scope>
    <source>
        <strain evidence="2">MPL-01</strain>
    </source>
</reference>
<keyword evidence="3" id="KW-1185">Reference proteome</keyword>
<dbReference type="Pfam" id="PF01636">
    <property type="entry name" value="APH"/>
    <property type="match status" value="1"/>
</dbReference>
<dbReference type="PANTHER" id="PTHR21310:SF15">
    <property type="entry name" value="AMINOGLYCOSIDE PHOSPHOTRANSFERASE DOMAIN-CONTAINING PROTEIN"/>
    <property type="match status" value="1"/>
</dbReference>
<dbReference type="InterPro" id="IPR051678">
    <property type="entry name" value="AGP_Transferase"/>
</dbReference>
<name>A0AAD7THW6_9APHY</name>
<protein>
    <recommendedName>
        <fullName evidence="1">Aminoglycoside phosphotransferase domain-containing protein</fullName>
    </recommendedName>
</protein>
<proteinExistence type="predicted"/>
<organism evidence="2 3">
    <name type="scientific">Trametes cubensis</name>
    <dbReference type="NCBI Taxonomy" id="1111947"/>
    <lineage>
        <taxon>Eukaryota</taxon>
        <taxon>Fungi</taxon>
        <taxon>Dikarya</taxon>
        <taxon>Basidiomycota</taxon>
        <taxon>Agaricomycotina</taxon>
        <taxon>Agaricomycetes</taxon>
        <taxon>Polyporales</taxon>
        <taxon>Polyporaceae</taxon>
        <taxon>Trametes</taxon>
    </lineage>
</organism>
<comment type="caution">
    <text evidence="2">The sequence shown here is derived from an EMBL/GenBank/DDBJ whole genome shotgun (WGS) entry which is preliminary data.</text>
</comment>
<dbReference type="InterPro" id="IPR011009">
    <property type="entry name" value="Kinase-like_dom_sf"/>
</dbReference>
<evidence type="ECO:0000313" key="2">
    <source>
        <dbReference type="EMBL" id="KAJ8461871.1"/>
    </source>
</evidence>